<evidence type="ECO:0000313" key="10">
    <source>
        <dbReference type="EMBL" id="PIZ27525.1"/>
    </source>
</evidence>
<gene>
    <name evidence="10" type="primary">lepB</name>
    <name evidence="10" type="ORF">COY45_02035</name>
</gene>
<dbReference type="GO" id="GO:0009003">
    <property type="term" value="F:signal peptidase activity"/>
    <property type="evidence" value="ECO:0007669"/>
    <property type="project" value="UniProtKB-EC"/>
</dbReference>
<dbReference type="PRINTS" id="PR00727">
    <property type="entry name" value="LEADERPTASE"/>
</dbReference>
<organism evidence="10 11">
    <name type="scientific">Candidatus Berkelbacteria bacterium CG_4_10_14_0_8_um_filter_42_34</name>
    <dbReference type="NCBI Taxonomy" id="1974502"/>
    <lineage>
        <taxon>Bacteria</taxon>
        <taxon>Candidatus Berkelbacteria</taxon>
    </lineage>
</organism>
<dbReference type="InterPro" id="IPR036286">
    <property type="entry name" value="LexA/Signal_pep-like_sf"/>
</dbReference>
<dbReference type="EMBL" id="PFMY01000102">
    <property type="protein sequence ID" value="PIZ27525.1"/>
    <property type="molecule type" value="Genomic_DNA"/>
</dbReference>
<protein>
    <recommendedName>
        <fullName evidence="3 7">Signal peptidase I</fullName>
        <ecNumber evidence="3 7">3.4.21.89</ecNumber>
    </recommendedName>
</protein>
<dbReference type="Proteomes" id="UP000231332">
    <property type="component" value="Unassembled WGS sequence"/>
</dbReference>
<comment type="catalytic activity">
    <reaction evidence="1 7">
        <text>Cleavage of hydrophobic, N-terminal signal or leader sequences from secreted and periplasmic proteins.</text>
        <dbReference type="EC" id="3.4.21.89"/>
    </reaction>
</comment>
<dbReference type="NCBIfam" id="TIGR02227">
    <property type="entry name" value="sigpep_I_bact"/>
    <property type="match status" value="1"/>
</dbReference>
<name>A0A2M7SWG9_9BACT</name>
<dbReference type="GO" id="GO:0004252">
    <property type="term" value="F:serine-type endopeptidase activity"/>
    <property type="evidence" value="ECO:0007669"/>
    <property type="project" value="InterPro"/>
</dbReference>
<dbReference type="InterPro" id="IPR019758">
    <property type="entry name" value="Pept_S26A_signal_pept_1_CS"/>
</dbReference>
<keyword evidence="7" id="KW-1133">Transmembrane helix</keyword>
<dbReference type="Pfam" id="PF10502">
    <property type="entry name" value="Peptidase_S26"/>
    <property type="match status" value="1"/>
</dbReference>
<dbReference type="InterPro" id="IPR000223">
    <property type="entry name" value="Pept_S26A_signal_pept_1"/>
</dbReference>
<dbReference type="GO" id="GO:0006465">
    <property type="term" value="P:signal peptide processing"/>
    <property type="evidence" value="ECO:0007669"/>
    <property type="project" value="InterPro"/>
</dbReference>
<dbReference type="GO" id="GO:0016020">
    <property type="term" value="C:membrane"/>
    <property type="evidence" value="ECO:0007669"/>
    <property type="project" value="UniProtKB-SubCell"/>
</dbReference>
<accession>A0A2M7SWG9</accession>
<evidence type="ECO:0000256" key="1">
    <source>
        <dbReference type="ARBA" id="ARBA00000677"/>
    </source>
</evidence>
<dbReference type="AlphaFoldDB" id="A0A2M7SWG9"/>
<dbReference type="Gene3D" id="2.10.109.10">
    <property type="entry name" value="Umud Fragment, subunit A"/>
    <property type="match status" value="1"/>
</dbReference>
<reference evidence="11" key="1">
    <citation type="submission" date="2017-09" db="EMBL/GenBank/DDBJ databases">
        <title>Depth-based differentiation of microbial function through sediment-hosted aquifers and enrichment of novel symbionts in the deep terrestrial subsurface.</title>
        <authorList>
            <person name="Probst A.J."/>
            <person name="Ladd B."/>
            <person name="Jarett J.K."/>
            <person name="Geller-Mcgrath D.E."/>
            <person name="Sieber C.M.K."/>
            <person name="Emerson J.B."/>
            <person name="Anantharaman K."/>
            <person name="Thomas B.C."/>
            <person name="Malmstrom R."/>
            <person name="Stieglmeier M."/>
            <person name="Klingl A."/>
            <person name="Woyke T."/>
            <person name="Ryan C.M."/>
            <person name="Banfield J.F."/>
        </authorList>
    </citation>
    <scope>NUCLEOTIDE SEQUENCE [LARGE SCALE GENOMIC DNA]</scope>
</reference>
<dbReference type="PANTHER" id="PTHR43390">
    <property type="entry name" value="SIGNAL PEPTIDASE I"/>
    <property type="match status" value="1"/>
</dbReference>
<evidence type="ECO:0000256" key="6">
    <source>
        <dbReference type="PIRSR" id="PIRSR600223-1"/>
    </source>
</evidence>
<dbReference type="SUPFAM" id="SSF51306">
    <property type="entry name" value="LexA/Signal peptidase"/>
    <property type="match status" value="1"/>
</dbReference>
<dbReference type="EC" id="3.4.21.89" evidence="3 7"/>
<keyword evidence="5 7" id="KW-0378">Hydrolase</keyword>
<sequence length="216" mass="24937">MFNNNSKIDQPQGESLNNINPGGNNKVISFFSFLFDLLKTFVIVALVAFAIRYFVIQPFVVDGDSMLPTFINNEYLIAEKISYDFKNPSRGDVAIFRYPKNPEIIYIKRIIGLPGETVEIKNNSVYIADSTESQAKKLSESYLSTVSKTYIYSESEKDQEYKVALKENEYFVMGDNREHSSDSREWGVLPRTNIVGRVWITVTPLENFKVWRHQIY</sequence>
<dbReference type="PROSITE" id="PS00761">
    <property type="entry name" value="SPASE_I_3"/>
    <property type="match status" value="1"/>
</dbReference>
<feature type="domain" description="Peptidase S26" evidence="9">
    <location>
        <begin position="35"/>
        <end position="200"/>
    </location>
</feature>
<comment type="caution">
    <text evidence="10">The sequence shown here is derived from an EMBL/GenBank/DDBJ whole genome shotgun (WGS) entry which is preliminary data.</text>
</comment>
<dbReference type="InterPro" id="IPR019533">
    <property type="entry name" value="Peptidase_S26"/>
</dbReference>
<dbReference type="InterPro" id="IPR019756">
    <property type="entry name" value="Pept_S26A_signal_pept_1_Ser-AS"/>
</dbReference>
<feature type="active site" evidence="6">
    <location>
        <position position="65"/>
    </location>
</feature>
<feature type="transmembrane region" description="Helical" evidence="7">
    <location>
        <begin position="27"/>
        <end position="51"/>
    </location>
</feature>
<evidence type="ECO:0000259" key="9">
    <source>
        <dbReference type="Pfam" id="PF10502"/>
    </source>
</evidence>
<dbReference type="PROSITE" id="PS00501">
    <property type="entry name" value="SPASE_I_1"/>
    <property type="match status" value="1"/>
</dbReference>
<dbReference type="CDD" id="cd06530">
    <property type="entry name" value="S26_SPase_I"/>
    <property type="match status" value="1"/>
</dbReference>
<comment type="subcellular location">
    <subcellularLocation>
        <location evidence="8">Membrane</location>
        <topology evidence="8">Single-pass type II membrane protein</topology>
    </subcellularLocation>
</comment>
<evidence type="ECO:0000256" key="2">
    <source>
        <dbReference type="ARBA" id="ARBA00009370"/>
    </source>
</evidence>
<proteinExistence type="inferred from homology"/>
<evidence type="ECO:0000256" key="7">
    <source>
        <dbReference type="RuleBase" id="RU003993"/>
    </source>
</evidence>
<dbReference type="PANTHER" id="PTHR43390:SF1">
    <property type="entry name" value="CHLOROPLAST PROCESSING PEPTIDASE"/>
    <property type="match status" value="1"/>
</dbReference>
<feature type="active site" evidence="6">
    <location>
        <position position="108"/>
    </location>
</feature>
<keyword evidence="7" id="KW-0812">Transmembrane</keyword>
<evidence type="ECO:0000256" key="3">
    <source>
        <dbReference type="ARBA" id="ARBA00013208"/>
    </source>
</evidence>
<keyword evidence="7" id="KW-0472">Membrane</keyword>
<comment type="similarity">
    <text evidence="2 8">Belongs to the peptidase S26 family.</text>
</comment>
<dbReference type="InterPro" id="IPR019757">
    <property type="entry name" value="Pept_S26A_signal_pept_1_Lys-AS"/>
</dbReference>
<dbReference type="PROSITE" id="PS00760">
    <property type="entry name" value="SPASE_I_2"/>
    <property type="match status" value="1"/>
</dbReference>
<evidence type="ECO:0000256" key="8">
    <source>
        <dbReference type="RuleBase" id="RU362042"/>
    </source>
</evidence>
<evidence type="ECO:0000256" key="4">
    <source>
        <dbReference type="ARBA" id="ARBA00022670"/>
    </source>
</evidence>
<evidence type="ECO:0000256" key="5">
    <source>
        <dbReference type="ARBA" id="ARBA00022801"/>
    </source>
</evidence>
<keyword evidence="4 7" id="KW-0645">Protease</keyword>
<evidence type="ECO:0000313" key="11">
    <source>
        <dbReference type="Proteomes" id="UP000231332"/>
    </source>
</evidence>